<dbReference type="RefSeq" id="WP_346230528.1">
    <property type="nucleotide sequence ID" value="NZ_JBDJAW010000056.1"/>
</dbReference>
<dbReference type="InterPro" id="IPR020846">
    <property type="entry name" value="MFS_dom"/>
</dbReference>
<protein>
    <submittedName>
        <fullName evidence="8">MFS transporter</fullName>
    </submittedName>
</protein>
<feature type="transmembrane region" description="Helical" evidence="6">
    <location>
        <begin position="136"/>
        <end position="158"/>
    </location>
</feature>
<feature type="transmembrane region" description="Helical" evidence="6">
    <location>
        <begin position="228"/>
        <end position="246"/>
    </location>
</feature>
<dbReference type="PANTHER" id="PTHR42718:SF35">
    <property type="entry name" value="BLL0718 PROTEIN"/>
    <property type="match status" value="1"/>
</dbReference>
<dbReference type="PROSITE" id="PS50850">
    <property type="entry name" value="MFS"/>
    <property type="match status" value="1"/>
</dbReference>
<reference evidence="8 9" key="1">
    <citation type="submission" date="2024-05" db="EMBL/GenBank/DDBJ databases">
        <title>Microbispora sp.ZYX-F-249.</title>
        <authorList>
            <person name="Xie H."/>
        </authorList>
    </citation>
    <scope>NUCLEOTIDE SEQUENCE [LARGE SCALE GENOMIC DNA]</scope>
    <source>
        <strain evidence="8 9">ZYX-F-249</strain>
    </source>
</reference>
<keyword evidence="9" id="KW-1185">Reference proteome</keyword>
<organism evidence="8 9">
    <name type="scientific">Microbispora maris</name>
    <dbReference type="NCBI Taxonomy" id="3144104"/>
    <lineage>
        <taxon>Bacteria</taxon>
        <taxon>Bacillati</taxon>
        <taxon>Actinomycetota</taxon>
        <taxon>Actinomycetes</taxon>
        <taxon>Streptosporangiales</taxon>
        <taxon>Streptosporangiaceae</taxon>
        <taxon>Microbispora</taxon>
    </lineage>
</organism>
<keyword evidence="2 6" id="KW-0812">Transmembrane</keyword>
<dbReference type="Pfam" id="PF07690">
    <property type="entry name" value="MFS_1"/>
    <property type="match status" value="1"/>
</dbReference>
<evidence type="ECO:0000256" key="2">
    <source>
        <dbReference type="ARBA" id="ARBA00022692"/>
    </source>
</evidence>
<dbReference type="CDD" id="cd17504">
    <property type="entry name" value="MFS_MMR_MDR_like"/>
    <property type="match status" value="1"/>
</dbReference>
<feature type="transmembrane region" description="Helical" evidence="6">
    <location>
        <begin position="79"/>
        <end position="98"/>
    </location>
</feature>
<dbReference type="Gene3D" id="1.20.1720.10">
    <property type="entry name" value="Multidrug resistance protein D"/>
    <property type="match status" value="1"/>
</dbReference>
<feature type="region of interest" description="Disordered" evidence="5">
    <location>
        <begin position="462"/>
        <end position="523"/>
    </location>
</feature>
<feature type="domain" description="Major facilitator superfamily (MFS) profile" evidence="7">
    <location>
        <begin position="13"/>
        <end position="462"/>
    </location>
</feature>
<dbReference type="EMBL" id="JBDJAW010000056">
    <property type="protein sequence ID" value="MEN3540681.1"/>
    <property type="molecule type" value="Genomic_DNA"/>
</dbReference>
<feature type="transmembrane region" description="Helical" evidence="6">
    <location>
        <begin position="409"/>
        <end position="431"/>
    </location>
</feature>
<dbReference type="InterPro" id="IPR036259">
    <property type="entry name" value="MFS_trans_sf"/>
</dbReference>
<comment type="subcellular location">
    <subcellularLocation>
        <location evidence="1">Cell membrane</location>
        <topology evidence="1">Multi-pass membrane protein</topology>
    </subcellularLocation>
</comment>
<keyword evidence="3 6" id="KW-1133">Transmembrane helix</keyword>
<evidence type="ECO:0000256" key="4">
    <source>
        <dbReference type="ARBA" id="ARBA00023136"/>
    </source>
</evidence>
<name>A0ABV0B1L4_9ACTN</name>
<evidence type="ECO:0000256" key="6">
    <source>
        <dbReference type="SAM" id="Phobius"/>
    </source>
</evidence>
<feature type="transmembrane region" description="Helical" evidence="6">
    <location>
        <begin position="266"/>
        <end position="286"/>
    </location>
</feature>
<feature type="transmembrane region" description="Helical" evidence="6">
    <location>
        <begin position="362"/>
        <end position="388"/>
    </location>
</feature>
<feature type="transmembrane region" description="Helical" evidence="6">
    <location>
        <begin position="164"/>
        <end position="185"/>
    </location>
</feature>
<gene>
    <name evidence="8" type="ORF">AAH991_36590</name>
</gene>
<dbReference type="Gene3D" id="1.20.1250.20">
    <property type="entry name" value="MFS general substrate transporter like domains"/>
    <property type="match status" value="1"/>
</dbReference>
<dbReference type="InterPro" id="IPR011701">
    <property type="entry name" value="MFS"/>
</dbReference>
<sequence>MATPIMGARSGVVTGALAFSGMVVSMMFTLVVPIIPDLPRLLSAPAEDASWAVTATLLSSAVFTPVSGRLGDMYGKRRLMMVSLVLMVAGSLVCVAGNSLLVVVIGRALQGCAVGVIPLGISIMRDLLPPERLGSAMALMSATLGAGGAIGLPLGALVVQLVDWHMLFLAAALMGAVGLVLTLAVVPASPLRTGGRFDFLGAAGLSAGLVCLLLPVSKGGGWGWDSPLTLGLFAASAVILLVWGFVELRVADPLVDLRATARREVLITNIASIAFGFAMFGPSLVFPQVLQAPGVTGYGMGLSLFEAGLCMAVGGAMMMVLSPVSARVTGAYGPRVTLMIGALCAVAGYTVALFLMDEVWHIVLAATIVSSGAGLGYSAMPASIISAVPASETAAANGFNSLMRSIGTASASAVISAVLAAHLVPAGAFSLPSREGLRLALTTTTVAAAAALVIAALLPRGRGHAGPPEGGRRRLFRRSGRNRPPRRPRHGRECRPATAADACRSVRSASTPTGRRGRFRPGP</sequence>
<evidence type="ECO:0000256" key="3">
    <source>
        <dbReference type="ARBA" id="ARBA00022989"/>
    </source>
</evidence>
<dbReference type="PANTHER" id="PTHR42718">
    <property type="entry name" value="MAJOR FACILITATOR SUPERFAMILY MULTIDRUG TRANSPORTER MFSC"/>
    <property type="match status" value="1"/>
</dbReference>
<evidence type="ECO:0000259" key="7">
    <source>
        <dbReference type="PROSITE" id="PS50850"/>
    </source>
</evidence>
<evidence type="ECO:0000313" key="9">
    <source>
        <dbReference type="Proteomes" id="UP001447516"/>
    </source>
</evidence>
<feature type="compositionally biased region" description="Basic residues" evidence="5">
    <location>
        <begin position="473"/>
        <end position="492"/>
    </location>
</feature>
<proteinExistence type="predicted"/>
<feature type="transmembrane region" description="Helical" evidence="6">
    <location>
        <begin position="298"/>
        <end position="324"/>
    </location>
</feature>
<feature type="transmembrane region" description="Helical" evidence="6">
    <location>
        <begin position="336"/>
        <end position="356"/>
    </location>
</feature>
<evidence type="ECO:0000256" key="1">
    <source>
        <dbReference type="ARBA" id="ARBA00004651"/>
    </source>
</evidence>
<dbReference type="Proteomes" id="UP001447516">
    <property type="component" value="Unassembled WGS sequence"/>
</dbReference>
<feature type="transmembrane region" description="Helical" evidence="6">
    <location>
        <begin position="48"/>
        <end position="67"/>
    </location>
</feature>
<keyword evidence="4 6" id="KW-0472">Membrane</keyword>
<evidence type="ECO:0000313" key="8">
    <source>
        <dbReference type="EMBL" id="MEN3540681.1"/>
    </source>
</evidence>
<comment type="caution">
    <text evidence="8">The sequence shown here is derived from an EMBL/GenBank/DDBJ whole genome shotgun (WGS) entry which is preliminary data.</text>
</comment>
<dbReference type="SUPFAM" id="SSF103473">
    <property type="entry name" value="MFS general substrate transporter"/>
    <property type="match status" value="1"/>
</dbReference>
<feature type="transmembrane region" description="Helical" evidence="6">
    <location>
        <begin position="437"/>
        <end position="458"/>
    </location>
</feature>
<accession>A0ABV0B1L4</accession>
<evidence type="ECO:0000256" key="5">
    <source>
        <dbReference type="SAM" id="MobiDB-lite"/>
    </source>
</evidence>
<feature type="transmembrane region" description="Helical" evidence="6">
    <location>
        <begin position="12"/>
        <end position="36"/>
    </location>
</feature>